<organism evidence="12 13">
    <name type="scientific">Forsythia ovata</name>
    <dbReference type="NCBI Taxonomy" id="205694"/>
    <lineage>
        <taxon>Eukaryota</taxon>
        <taxon>Viridiplantae</taxon>
        <taxon>Streptophyta</taxon>
        <taxon>Embryophyta</taxon>
        <taxon>Tracheophyta</taxon>
        <taxon>Spermatophyta</taxon>
        <taxon>Magnoliopsida</taxon>
        <taxon>eudicotyledons</taxon>
        <taxon>Gunneridae</taxon>
        <taxon>Pentapetalae</taxon>
        <taxon>asterids</taxon>
        <taxon>lamiids</taxon>
        <taxon>Lamiales</taxon>
        <taxon>Oleaceae</taxon>
        <taxon>Forsythieae</taxon>
        <taxon>Forsythia</taxon>
    </lineage>
</organism>
<keyword evidence="5 9" id="KW-0479">Metal-binding</keyword>
<evidence type="ECO:0000256" key="2">
    <source>
        <dbReference type="ARBA" id="ARBA00004167"/>
    </source>
</evidence>
<evidence type="ECO:0000313" key="12">
    <source>
        <dbReference type="EMBL" id="KAL2459493.1"/>
    </source>
</evidence>
<dbReference type="CDD" id="cd11072">
    <property type="entry name" value="CYP71-like"/>
    <property type="match status" value="1"/>
</dbReference>
<dbReference type="PRINTS" id="PR00463">
    <property type="entry name" value="EP450I"/>
</dbReference>
<feature type="transmembrane region" description="Helical" evidence="11">
    <location>
        <begin position="12"/>
        <end position="31"/>
    </location>
</feature>
<dbReference type="PROSITE" id="PS00086">
    <property type="entry name" value="CYTOCHROME_P450"/>
    <property type="match status" value="1"/>
</dbReference>
<sequence length="511" mass="58018">MSSLKQQIYDFLWHPHLVTLIITIFLLWNFIKRVAGKKKLPPSPAKLPIIGNLHQLGTLPHHSLQSLARKHGPLMLLHFGNVPSLIVSSPDAAMEIMRTHDVIFANRPDSSVARRLLYDGKDLSIAPYGEYWRQLKSIFVLQLLSNKMVKSFHVVREEETSLMMENIKKSCFSSSPLNLSDMFTKLTYDVLCRSAFGRKYWDGAIGEKFLLLIKELLQILGSFSVGEFIPWLAWINRVNGFDARLDFVAKELDEFLEGLIEERLENGVQNPSGQGESKENFVDILLRIYKDNATGVSIDRDSIKGIILDMFAGGTDTTSTFLEWAMSELIRHPTVMTKLQNEVRGILNGKRDITDNDLEKMHYLKVVVKETLRYHTPIPLLVPREASKDVNIMGYDIAAGTMVMINAWAIGRDPAFWDEPEKFRPERFLNSSIDLKGLDFQLIPFGAGRRGCPGIAFAMANNELVLAKLVQLFDWELPNEAKGEDLDMSECPGLTIRRKVPLFAVATRCYF</sequence>
<evidence type="ECO:0000256" key="6">
    <source>
        <dbReference type="ARBA" id="ARBA00023002"/>
    </source>
</evidence>
<evidence type="ECO:0000256" key="7">
    <source>
        <dbReference type="ARBA" id="ARBA00023004"/>
    </source>
</evidence>
<dbReference type="GO" id="GO:0046872">
    <property type="term" value="F:metal ion binding"/>
    <property type="evidence" value="ECO:0007669"/>
    <property type="project" value="UniProtKB-KW"/>
</dbReference>
<keyword evidence="4 9" id="KW-0349">Heme</keyword>
<evidence type="ECO:0000256" key="11">
    <source>
        <dbReference type="SAM" id="Phobius"/>
    </source>
</evidence>
<proteinExistence type="inferred from homology"/>
<dbReference type="InterPro" id="IPR036396">
    <property type="entry name" value="Cyt_P450_sf"/>
</dbReference>
<keyword evidence="13" id="KW-1185">Reference proteome</keyword>
<dbReference type="SUPFAM" id="SSF48264">
    <property type="entry name" value="Cytochrome P450"/>
    <property type="match status" value="1"/>
</dbReference>
<dbReference type="EMBL" id="JBFOLJ010000022">
    <property type="protein sequence ID" value="KAL2459493.1"/>
    <property type="molecule type" value="Genomic_DNA"/>
</dbReference>
<dbReference type="GO" id="GO:0016020">
    <property type="term" value="C:membrane"/>
    <property type="evidence" value="ECO:0007669"/>
    <property type="project" value="UniProtKB-SubCell"/>
</dbReference>
<dbReference type="Pfam" id="PF00067">
    <property type="entry name" value="p450"/>
    <property type="match status" value="1"/>
</dbReference>
<evidence type="ECO:0000256" key="4">
    <source>
        <dbReference type="ARBA" id="ARBA00022617"/>
    </source>
</evidence>
<comment type="cofactor">
    <cofactor evidence="1 9">
        <name>heme</name>
        <dbReference type="ChEBI" id="CHEBI:30413"/>
    </cofactor>
</comment>
<evidence type="ECO:0000256" key="8">
    <source>
        <dbReference type="ARBA" id="ARBA00023033"/>
    </source>
</evidence>
<comment type="subcellular location">
    <subcellularLocation>
        <location evidence="2">Membrane</location>
        <topology evidence="2">Single-pass membrane protein</topology>
    </subcellularLocation>
</comment>
<dbReference type="PANTHER" id="PTHR47955">
    <property type="entry name" value="CYTOCHROME P450 FAMILY 71 PROTEIN"/>
    <property type="match status" value="1"/>
</dbReference>
<keyword evidence="6 10" id="KW-0560">Oxidoreductase</keyword>
<dbReference type="InterPro" id="IPR017972">
    <property type="entry name" value="Cyt_P450_CS"/>
</dbReference>
<reference evidence="13" key="1">
    <citation type="submission" date="2024-07" db="EMBL/GenBank/DDBJ databases">
        <title>Two chromosome-level genome assemblies of Korean endemic species Abeliophyllum distichum and Forsythia ovata (Oleaceae).</title>
        <authorList>
            <person name="Jang H."/>
        </authorList>
    </citation>
    <scope>NUCLEOTIDE SEQUENCE [LARGE SCALE GENOMIC DNA]</scope>
</reference>
<comment type="caution">
    <text evidence="12">The sequence shown here is derived from an EMBL/GenBank/DDBJ whole genome shotgun (WGS) entry which is preliminary data.</text>
</comment>
<dbReference type="Gene3D" id="1.10.630.10">
    <property type="entry name" value="Cytochrome P450"/>
    <property type="match status" value="1"/>
</dbReference>
<keyword evidence="7 9" id="KW-0408">Iron</keyword>
<feature type="binding site" description="axial binding residue" evidence="9">
    <location>
        <position position="452"/>
    </location>
    <ligand>
        <name>heme</name>
        <dbReference type="ChEBI" id="CHEBI:30413"/>
    </ligand>
    <ligandPart>
        <name>Fe</name>
        <dbReference type="ChEBI" id="CHEBI:18248"/>
    </ligandPart>
</feature>
<dbReference type="Proteomes" id="UP001604277">
    <property type="component" value="Unassembled WGS sequence"/>
</dbReference>
<evidence type="ECO:0000256" key="3">
    <source>
        <dbReference type="ARBA" id="ARBA00010617"/>
    </source>
</evidence>
<keyword evidence="8 10" id="KW-0503">Monooxygenase</keyword>
<keyword evidence="11" id="KW-0472">Membrane</keyword>
<evidence type="ECO:0000313" key="13">
    <source>
        <dbReference type="Proteomes" id="UP001604277"/>
    </source>
</evidence>
<dbReference type="PANTHER" id="PTHR47955:SF15">
    <property type="entry name" value="CYTOCHROME P450 71A2-LIKE"/>
    <property type="match status" value="1"/>
</dbReference>
<gene>
    <name evidence="12" type="ORF">Fot_54742</name>
</gene>
<keyword evidence="11" id="KW-0812">Transmembrane</keyword>
<dbReference type="InterPro" id="IPR002401">
    <property type="entry name" value="Cyt_P450_E_grp-I"/>
</dbReference>
<evidence type="ECO:0000256" key="10">
    <source>
        <dbReference type="RuleBase" id="RU000461"/>
    </source>
</evidence>
<protein>
    <submittedName>
        <fullName evidence="12">Cytochrome</fullName>
    </submittedName>
</protein>
<dbReference type="InterPro" id="IPR001128">
    <property type="entry name" value="Cyt_P450"/>
</dbReference>
<evidence type="ECO:0000256" key="9">
    <source>
        <dbReference type="PIRSR" id="PIRSR602401-1"/>
    </source>
</evidence>
<keyword evidence="11" id="KW-1133">Transmembrane helix</keyword>
<dbReference type="PRINTS" id="PR00385">
    <property type="entry name" value="P450"/>
</dbReference>
<dbReference type="AlphaFoldDB" id="A0ABD1P6J1"/>
<comment type="similarity">
    <text evidence="3 10">Belongs to the cytochrome P450 family.</text>
</comment>
<accession>A0ABD1P6J1</accession>
<name>A0ABD1P6J1_9LAMI</name>
<evidence type="ECO:0000256" key="5">
    <source>
        <dbReference type="ARBA" id="ARBA00022723"/>
    </source>
</evidence>
<dbReference type="GO" id="GO:0004497">
    <property type="term" value="F:monooxygenase activity"/>
    <property type="evidence" value="ECO:0007669"/>
    <property type="project" value="UniProtKB-KW"/>
</dbReference>
<dbReference type="FunFam" id="1.10.630.10:FF:000011">
    <property type="entry name" value="Cytochrome P450 83B1"/>
    <property type="match status" value="1"/>
</dbReference>
<evidence type="ECO:0000256" key="1">
    <source>
        <dbReference type="ARBA" id="ARBA00001971"/>
    </source>
</evidence>